<evidence type="ECO:0000256" key="1">
    <source>
        <dbReference type="ARBA" id="ARBA00000056"/>
    </source>
</evidence>
<comment type="similarity">
    <text evidence="4 7">Belongs to the NanE family.</text>
</comment>
<sequence length="236" mass="25740">MDILEKLSKKLIVSCQALEDEPLHSSFIMSKMALAAKQGGASGIRANTVQDIQAIKQEVDLPIIGIIKKDFDNSGVYITPTIEEVDALYREGVDIIAFDATKQMRPDGKDFQAFFSDIKENYSDQLFMADISTLDEAINAEKAGVDIVAPTLAGYTDYSEGAVPMNLLSDLLDHLSVPVIAEGNFDSPEKVKNALQMGAHAVVVGSAITRPQVITEKFSQALREFDDKSKKGKVIK</sequence>
<dbReference type="SUPFAM" id="SSF51366">
    <property type="entry name" value="Ribulose-phoshate binding barrel"/>
    <property type="match status" value="1"/>
</dbReference>
<gene>
    <name evidence="7" type="primary">nanE</name>
    <name evidence="8" type="ORF">SAMN05216238_108153</name>
</gene>
<dbReference type="Gene3D" id="3.20.20.70">
    <property type="entry name" value="Aldolase class I"/>
    <property type="match status" value="1"/>
</dbReference>
<dbReference type="RefSeq" id="WP_090085835.1">
    <property type="nucleotide sequence ID" value="NZ_FOMR01000008.1"/>
</dbReference>
<evidence type="ECO:0000256" key="4">
    <source>
        <dbReference type="ARBA" id="ARBA00007439"/>
    </source>
</evidence>
<reference evidence="9" key="1">
    <citation type="submission" date="2016-10" db="EMBL/GenBank/DDBJ databases">
        <authorList>
            <person name="Varghese N."/>
            <person name="Submissions S."/>
        </authorList>
    </citation>
    <scope>NUCLEOTIDE SEQUENCE [LARGE SCALE GENOMIC DNA]</scope>
    <source>
        <strain evidence="9">DSM 22530</strain>
    </source>
</reference>
<name>A0A1I1XWL9_9BACI</name>
<dbReference type="AlphaFoldDB" id="A0A1I1XWL9"/>
<dbReference type="PANTHER" id="PTHR36204:SF1">
    <property type="entry name" value="N-ACETYLMANNOSAMINE-6-PHOSPHATE 2-EPIMERASE-RELATED"/>
    <property type="match status" value="1"/>
</dbReference>
<comment type="pathway">
    <text evidence="3 7">Amino-sugar metabolism; N-acetylneuraminate degradation; D-fructose 6-phosphate from N-acetylneuraminate: step 3/5.</text>
</comment>
<dbReference type="PANTHER" id="PTHR36204">
    <property type="entry name" value="N-ACETYLMANNOSAMINE-6-PHOSPHATE 2-EPIMERASE-RELATED"/>
    <property type="match status" value="1"/>
</dbReference>
<evidence type="ECO:0000313" key="9">
    <source>
        <dbReference type="Proteomes" id="UP000199474"/>
    </source>
</evidence>
<dbReference type="GO" id="GO:0006053">
    <property type="term" value="P:N-acetylmannosamine catabolic process"/>
    <property type="evidence" value="ECO:0007669"/>
    <property type="project" value="TreeGrafter"/>
</dbReference>
<accession>A0A1I1XWL9</accession>
<keyword evidence="6 7" id="KW-0119">Carbohydrate metabolism</keyword>
<keyword evidence="5 7" id="KW-0413">Isomerase</keyword>
<dbReference type="Proteomes" id="UP000199474">
    <property type="component" value="Unassembled WGS sequence"/>
</dbReference>
<evidence type="ECO:0000256" key="7">
    <source>
        <dbReference type="HAMAP-Rule" id="MF_01235"/>
    </source>
</evidence>
<dbReference type="InterPro" id="IPR011060">
    <property type="entry name" value="RibuloseP-bd_barrel"/>
</dbReference>
<proteinExistence type="inferred from homology"/>
<protein>
    <recommendedName>
        <fullName evidence="7">Putative N-acetylmannosamine-6-phosphate 2-epimerase</fullName>
        <ecNumber evidence="7">5.1.3.9</ecNumber>
    </recommendedName>
    <alternativeName>
        <fullName evidence="7">ManNAc-6-P epimerase</fullName>
    </alternativeName>
</protein>
<dbReference type="STRING" id="640948.SAMN05216238_108153"/>
<dbReference type="InterPro" id="IPR013785">
    <property type="entry name" value="Aldolase_TIM"/>
</dbReference>
<dbReference type="UniPathway" id="UPA00629">
    <property type="reaction ID" value="UER00682"/>
</dbReference>
<dbReference type="GO" id="GO:0047465">
    <property type="term" value="F:N-acylglucosamine-6-phosphate 2-epimerase activity"/>
    <property type="evidence" value="ECO:0007669"/>
    <property type="project" value="UniProtKB-EC"/>
</dbReference>
<dbReference type="HAMAP" id="MF_01235">
    <property type="entry name" value="ManNAc6P_epimer"/>
    <property type="match status" value="1"/>
</dbReference>
<dbReference type="InterPro" id="IPR007260">
    <property type="entry name" value="NanE"/>
</dbReference>
<keyword evidence="9" id="KW-1185">Reference proteome</keyword>
<evidence type="ECO:0000256" key="3">
    <source>
        <dbReference type="ARBA" id="ARBA00005081"/>
    </source>
</evidence>
<dbReference type="Pfam" id="PF04131">
    <property type="entry name" value="NanE"/>
    <property type="match status" value="1"/>
</dbReference>
<dbReference type="GO" id="GO:0005829">
    <property type="term" value="C:cytosol"/>
    <property type="evidence" value="ECO:0007669"/>
    <property type="project" value="TreeGrafter"/>
</dbReference>
<dbReference type="FunFam" id="3.20.20.70:FF:000035">
    <property type="entry name" value="Putative N-acetylmannosamine-6-phosphate 2-epimerase"/>
    <property type="match status" value="1"/>
</dbReference>
<evidence type="ECO:0000313" key="8">
    <source>
        <dbReference type="EMBL" id="SFE11569.1"/>
    </source>
</evidence>
<dbReference type="OrthoDB" id="9781704at2"/>
<evidence type="ECO:0000256" key="5">
    <source>
        <dbReference type="ARBA" id="ARBA00023235"/>
    </source>
</evidence>
<evidence type="ECO:0000256" key="2">
    <source>
        <dbReference type="ARBA" id="ARBA00002147"/>
    </source>
</evidence>
<organism evidence="8 9">
    <name type="scientific">Lentibacillus persicus</name>
    <dbReference type="NCBI Taxonomy" id="640948"/>
    <lineage>
        <taxon>Bacteria</taxon>
        <taxon>Bacillati</taxon>
        <taxon>Bacillota</taxon>
        <taxon>Bacilli</taxon>
        <taxon>Bacillales</taxon>
        <taxon>Bacillaceae</taxon>
        <taxon>Lentibacillus</taxon>
    </lineage>
</organism>
<dbReference type="EC" id="5.1.3.9" evidence="7"/>
<dbReference type="GO" id="GO:0005975">
    <property type="term" value="P:carbohydrate metabolic process"/>
    <property type="evidence" value="ECO:0007669"/>
    <property type="project" value="UniProtKB-UniRule"/>
</dbReference>
<comment type="catalytic activity">
    <reaction evidence="1 7">
        <text>an N-acyl-D-glucosamine 6-phosphate = an N-acyl-D-mannosamine 6-phosphate</text>
        <dbReference type="Rhea" id="RHEA:23932"/>
        <dbReference type="ChEBI" id="CHEBI:57599"/>
        <dbReference type="ChEBI" id="CHEBI:57666"/>
        <dbReference type="EC" id="5.1.3.9"/>
    </reaction>
</comment>
<comment type="function">
    <text evidence="2 7">Converts N-acetylmannosamine-6-phosphate (ManNAc-6-P) to N-acetylglucosamine-6-phosphate (GlcNAc-6-P).</text>
</comment>
<dbReference type="EMBL" id="FOMR01000008">
    <property type="protein sequence ID" value="SFE11569.1"/>
    <property type="molecule type" value="Genomic_DNA"/>
</dbReference>
<dbReference type="GO" id="GO:0019262">
    <property type="term" value="P:N-acetylneuraminate catabolic process"/>
    <property type="evidence" value="ECO:0007669"/>
    <property type="project" value="UniProtKB-UniRule"/>
</dbReference>
<evidence type="ECO:0000256" key="6">
    <source>
        <dbReference type="ARBA" id="ARBA00023277"/>
    </source>
</evidence>
<dbReference type="NCBIfam" id="NF002231">
    <property type="entry name" value="PRK01130.1"/>
    <property type="match status" value="1"/>
</dbReference>
<dbReference type="CDD" id="cd04729">
    <property type="entry name" value="NanE"/>
    <property type="match status" value="1"/>
</dbReference>